<feature type="transmembrane region" description="Helical" evidence="8">
    <location>
        <begin position="191"/>
        <end position="216"/>
    </location>
</feature>
<keyword evidence="5 8" id="KW-0812">Transmembrane</keyword>
<protein>
    <submittedName>
        <fullName evidence="10">ABC transporter permease</fullName>
    </submittedName>
</protein>
<evidence type="ECO:0000256" key="1">
    <source>
        <dbReference type="ARBA" id="ARBA00004651"/>
    </source>
</evidence>
<dbReference type="EMBL" id="JACEZU010000010">
    <property type="protein sequence ID" value="MBA5689197.1"/>
    <property type="molecule type" value="Genomic_DNA"/>
</dbReference>
<comment type="subcellular location">
    <subcellularLocation>
        <location evidence="1">Cell membrane</location>
        <topology evidence="1">Multi-pass membrane protein</topology>
    </subcellularLocation>
</comment>
<comment type="caution">
    <text evidence="10">The sequence shown here is derived from an EMBL/GenBank/DDBJ whole genome shotgun (WGS) entry which is preliminary data.</text>
</comment>
<dbReference type="RefSeq" id="WP_182155552.1">
    <property type="nucleotide sequence ID" value="NZ_JACEZU010000010.1"/>
</dbReference>
<feature type="transmembrane region" description="Helical" evidence="8">
    <location>
        <begin position="304"/>
        <end position="322"/>
    </location>
</feature>
<dbReference type="PROSITE" id="PS51012">
    <property type="entry name" value="ABC_TM2"/>
    <property type="match status" value="1"/>
</dbReference>
<keyword evidence="7 8" id="KW-0472">Membrane</keyword>
<keyword evidence="11" id="KW-1185">Reference proteome</keyword>
<feature type="transmembrane region" description="Helical" evidence="8">
    <location>
        <begin position="334"/>
        <end position="352"/>
    </location>
</feature>
<feature type="transmembrane region" description="Helical" evidence="8">
    <location>
        <begin position="273"/>
        <end position="297"/>
    </location>
</feature>
<evidence type="ECO:0000256" key="7">
    <source>
        <dbReference type="ARBA" id="ARBA00023136"/>
    </source>
</evidence>
<dbReference type="PANTHER" id="PTHR30294:SF47">
    <property type="entry name" value="INNER MEMBRANE TRANSPORT PERMEASE YHHJ"/>
    <property type="match status" value="1"/>
</dbReference>
<evidence type="ECO:0000256" key="3">
    <source>
        <dbReference type="ARBA" id="ARBA00022448"/>
    </source>
</evidence>
<evidence type="ECO:0000256" key="8">
    <source>
        <dbReference type="SAM" id="Phobius"/>
    </source>
</evidence>
<name>A0A7W2FCI2_9BURK</name>
<gene>
    <name evidence="10" type="ORF">H3H39_19325</name>
</gene>
<evidence type="ECO:0000313" key="10">
    <source>
        <dbReference type="EMBL" id="MBA5689197.1"/>
    </source>
</evidence>
<organism evidence="10 11">
    <name type="scientific">Rugamonas apoptosis</name>
    <dbReference type="NCBI Taxonomy" id="2758570"/>
    <lineage>
        <taxon>Bacteria</taxon>
        <taxon>Pseudomonadati</taxon>
        <taxon>Pseudomonadota</taxon>
        <taxon>Betaproteobacteria</taxon>
        <taxon>Burkholderiales</taxon>
        <taxon>Oxalobacteraceae</taxon>
        <taxon>Telluria group</taxon>
        <taxon>Rugamonas</taxon>
    </lineage>
</organism>
<dbReference type="InterPro" id="IPR051449">
    <property type="entry name" value="ABC-2_transporter_component"/>
</dbReference>
<dbReference type="Gene3D" id="3.40.1710.10">
    <property type="entry name" value="abc type-2 transporter like domain"/>
    <property type="match status" value="1"/>
</dbReference>
<proteinExistence type="inferred from homology"/>
<evidence type="ECO:0000256" key="6">
    <source>
        <dbReference type="ARBA" id="ARBA00022989"/>
    </source>
</evidence>
<evidence type="ECO:0000256" key="4">
    <source>
        <dbReference type="ARBA" id="ARBA00022475"/>
    </source>
</evidence>
<evidence type="ECO:0000259" key="9">
    <source>
        <dbReference type="PROSITE" id="PS51012"/>
    </source>
</evidence>
<feature type="transmembrane region" description="Helical" evidence="8">
    <location>
        <begin position="242"/>
        <end position="267"/>
    </location>
</feature>
<evidence type="ECO:0000313" key="11">
    <source>
        <dbReference type="Proteomes" id="UP000573499"/>
    </source>
</evidence>
<evidence type="ECO:0000256" key="5">
    <source>
        <dbReference type="ARBA" id="ARBA00022692"/>
    </source>
</evidence>
<feature type="transmembrane region" description="Helical" evidence="8">
    <location>
        <begin position="359"/>
        <end position="383"/>
    </location>
</feature>
<keyword evidence="6 8" id="KW-1133">Transmembrane helix</keyword>
<dbReference type="Proteomes" id="UP000573499">
    <property type="component" value="Unassembled WGS sequence"/>
</dbReference>
<dbReference type="InterPro" id="IPR013525">
    <property type="entry name" value="ABC2_TM"/>
</dbReference>
<keyword evidence="4" id="KW-1003">Cell membrane</keyword>
<comment type="similarity">
    <text evidence="2">Belongs to the ABC-2 integral membrane protein family.</text>
</comment>
<evidence type="ECO:0000256" key="2">
    <source>
        <dbReference type="ARBA" id="ARBA00007783"/>
    </source>
</evidence>
<dbReference type="Pfam" id="PF12698">
    <property type="entry name" value="ABC2_membrane_3"/>
    <property type="match status" value="1"/>
</dbReference>
<dbReference type="GO" id="GO:0005886">
    <property type="term" value="C:plasma membrane"/>
    <property type="evidence" value="ECO:0007669"/>
    <property type="project" value="UniProtKB-SubCell"/>
</dbReference>
<dbReference type="AlphaFoldDB" id="A0A7W2FCI2"/>
<accession>A0A7W2FCI2</accession>
<reference evidence="10 11" key="1">
    <citation type="submission" date="2020-07" db="EMBL/GenBank/DDBJ databases">
        <title>Novel species isolated from subtropical streams in China.</title>
        <authorList>
            <person name="Lu H."/>
        </authorList>
    </citation>
    <scope>NUCLEOTIDE SEQUENCE [LARGE SCALE GENOMIC DNA]</scope>
    <source>
        <strain evidence="10 11">LX47W</strain>
    </source>
</reference>
<dbReference type="GO" id="GO:0140359">
    <property type="term" value="F:ABC-type transporter activity"/>
    <property type="evidence" value="ECO:0007669"/>
    <property type="project" value="InterPro"/>
</dbReference>
<dbReference type="InterPro" id="IPR047817">
    <property type="entry name" value="ABC2_TM_bact-type"/>
</dbReference>
<sequence length="388" mass="41641">MRLWPDTANATWWRRLRVMTWKELVQLMRDPLLLLFVVYAFSADIYNAAAGVTLQLNNAALAVLDMDRSAASRELAGRFLAPEFRQIGSAGHASTGQALLDKGQAMALLDVPPGFGASLARGEPASVQMQIDASNSVQGFLTSVDAAQIVARFGLETAAARLGLNPNGATLDGPLIDNRVRVWFNPNQNDAWFMGISELLNVITLFSMLLPAAAMVREKERGTIEQLLVSPLGPLQIMLPKILAMVAVILCGTALGLFGLLIPVFGVPVQGSLLLFLAVCTAYICTLAGIGILIATVTRNMAQAGMMVILILAPMMFLSGAWTPPEAMPTVMRALMYISPLYYFINASYGILLKGAGLLSLWPMIAGILALGLAVGVACTLRFTRQFG</sequence>
<keyword evidence="3" id="KW-0813">Transport</keyword>
<dbReference type="PANTHER" id="PTHR30294">
    <property type="entry name" value="MEMBRANE COMPONENT OF ABC TRANSPORTER YHHJ-RELATED"/>
    <property type="match status" value="1"/>
</dbReference>
<feature type="domain" description="ABC transmembrane type-2" evidence="9">
    <location>
        <begin position="138"/>
        <end position="386"/>
    </location>
</feature>